<reference evidence="1" key="1">
    <citation type="submission" date="2018-05" db="EMBL/GenBank/DDBJ databases">
        <authorList>
            <person name="Lanie J.A."/>
            <person name="Ng W.-L."/>
            <person name="Kazmierczak K.M."/>
            <person name="Andrzejewski T.M."/>
            <person name="Davidsen T.M."/>
            <person name="Wayne K.J."/>
            <person name="Tettelin H."/>
            <person name="Glass J.I."/>
            <person name="Rusch D."/>
            <person name="Podicherti R."/>
            <person name="Tsui H.-C.T."/>
            <person name="Winkler M.E."/>
        </authorList>
    </citation>
    <scope>NUCLEOTIDE SEQUENCE</scope>
</reference>
<name>A0A383CJC9_9ZZZZ</name>
<dbReference type="InterPro" id="IPR008822">
    <property type="entry name" value="Endonuclease_RusA-like"/>
</dbReference>
<dbReference type="GO" id="GO:0000287">
    <property type="term" value="F:magnesium ion binding"/>
    <property type="evidence" value="ECO:0007669"/>
    <property type="project" value="InterPro"/>
</dbReference>
<dbReference type="InterPro" id="IPR036614">
    <property type="entry name" value="RusA-like_sf"/>
</dbReference>
<gene>
    <name evidence="1" type="ORF">METZ01_LOCUS484572</name>
</gene>
<sequence length="115" mass="13642">TYYPKKYTRFKKDMEALTSELDTTPCESLVVVSLRFKIKIPQSWSKKKRLERENTYCNNNSDIDNYIKAMLDSLNGVYFIDDRQVVEVFASKKYSNEPRILFTMMEMDNDKRGDV</sequence>
<dbReference type="GO" id="GO:0006310">
    <property type="term" value="P:DNA recombination"/>
    <property type="evidence" value="ECO:0007669"/>
    <property type="project" value="InterPro"/>
</dbReference>
<dbReference type="Pfam" id="PF05866">
    <property type="entry name" value="RusA"/>
    <property type="match status" value="1"/>
</dbReference>
<organism evidence="1">
    <name type="scientific">marine metagenome</name>
    <dbReference type="NCBI Taxonomy" id="408172"/>
    <lineage>
        <taxon>unclassified sequences</taxon>
        <taxon>metagenomes</taxon>
        <taxon>ecological metagenomes</taxon>
    </lineage>
</organism>
<dbReference type="AlphaFoldDB" id="A0A383CJC9"/>
<evidence type="ECO:0000313" key="1">
    <source>
        <dbReference type="EMBL" id="SVE31718.1"/>
    </source>
</evidence>
<dbReference type="GO" id="GO:0006281">
    <property type="term" value="P:DNA repair"/>
    <property type="evidence" value="ECO:0007669"/>
    <property type="project" value="InterPro"/>
</dbReference>
<proteinExistence type="predicted"/>
<accession>A0A383CJC9</accession>
<feature type="non-terminal residue" evidence="1">
    <location>
        <position position="1"/>
    </location>
</feature>
<dbReference type="Gene3D" id="3.30.1330.70">
    <property type="entry name" value="Holliday junction resolvase RusA"/>
    <property type="match status" value="1"/>
</dbReference>
<protein>
    <submittedName>
        <fullName evidence="1">Uncharacterized protein</fullName>
    </submittedName>
</protein>
<dbReference type="SUPFAM" id="SSF103084">
    <property type="entry name" value="Holliday junction resolvase RusA"/>
    <property type="match status" value="1"/>
</dbReference>
<dbReference type="EMBL" id="UINC01208930">
    <property type="protein sequence ID" value="SVE31718.1"/>
    <property type="molecule type" value="Genomic_DNA"/>
</dbReference>